<dbReference type="AlphaFoldDB" id="A0AA35KNZ3"/>
<name>A0AA35KNZ3_9SAUR</name>
<proteinExistence type="predicted"/>
<feature type="compositionally biased region" description="Polar residues" evidence="1">
    <location>
        <begin position="1"/>
        <end position="13"/>
    </location>
</feature>
<evidence type="ECO:0000313" key="3">
    <source>
        <dbReference type="Proteomes" id="UP001178461"/>
    </source>
</evidence>
<sequence>MSSLPPAAGTSQAGLAGSAEAPGPSDCSHPKEARRAPGGGGEGGGSSNWHRIPPGSVSSRKSNADKPPCGMEQGRNPGAQLIAQSRF</sequence>
<evidence type="ECO:0000256" key="1">
    <source>
        <dbReference type="SAM" id="MobiDB-lite"/>
    </source>
</evidence>
<dbReference type="EMBL" id="OX395133">
    <property type="protein sequence ID" value="CAI5780976.1"/>
    <property type="molecule type" value="Genomic_DNA"/>
</dbReference>
<evidence type="ECO:0000313" key="2">
    <source>
        <dbReference type="EMBL" id="CAI5780976.1"/>
    </source>
</evidence>
<feature type="compositionally biased region" description="Gly residues" evidence="1">
    <location>
        <begin position="37"/>
        <end position="46"/>
    </location>
</feature>
<gene>
    <name evidence="2" type="ORF">PODLI_1B023391</name>
</gene>
<keyword evidence="3" id="KW-1185">Reference proteome</keyword>
<feature type="region of interest" description="Disordered" evidence="1">
    <location>
        <begin position="1"/>
        <end position="87"/>
    </location>
</feature>
<dbReference type="Proteomes" id="UP001178461">
    <property type="component" value="Chromosome 8"/>
</dbReference>
<protein>
    <submittedName>
        <fullName evidence="2">Uncharacterized protein</fullName>
    </submittedName>
</protein>
<reference evidence="2" key="1">
    <citation type="submission" date="2022-12" db="EMBL/GenBank/DDBJ databases">
        <authorList>
            <person name="Alioto T."/>
            <person name="Alioto T."/>
            <person name="Gomez Garrido J."/>
        </authorList>
    </citation>
    <scope>NUCLEOTIDE SEQUENCE</scope>
</reference>
<organism evidence="2 3">
    <name type="scientific">Podarcis lilfordi</name>
    <name type="common">Lilford's wall lizard</name>
    <dbReference type="NCBI Taxonomy" id="74358"/>
    <lineage>
        <taxon>Eukaryota</taxon>
        <taxon>Metazoa</taxon>
        <taxon>Chordata</taxon>
        <taxon>Craniata</taxon>
        <taxon>Vertebrata</taxon>
        <taxon>Euteleostomi</taxon>
        <taxon>Lepidosauria</taxon>
        <taxon>Squamata</taxon>
        <taxon>Bifurcata</taxon>
        <taxon>Unidentata</taxon>
        <taxon>Episquamata</taxon>
        <taxon>Laterata</taxon>
        <taxon>Lacertibaenia</taxon>
        <taxon>Lacertidae</taxon>
        <taxon>Podarcis</taxon>
    </lineage>
</organism>
<accession>A0AA35KNZ3</accession>